<proteinExistence type="predicted"/>
<sequence length="187" mass="22178">MESFNSIPLLILAIVLIFLLICIFLYMIIKKIKFGWLWLLSIIMIITGGVKIHDQILNSVFYDFKTEMCSTFPEINDIEFNIINGGSICTIDVDLKKEIEYERLENLFIDMLKKINQEPMSSYLKGSSNSNKHWNYLLIDFFGVEHGRFESEIYKHSDWFTNENQQEQTWKNSDTGKKYNYSDYIEY</sequence>
<dbReference type="EMBL" id="JAWONS010000096">
    <property type="protein sequence ID" value="MDW2796685.1"/>
    <property type="molecule type" value="Genomic_DNA"/>
</dbReference>
<evidence type="ECO:0000256" key="1">
    <source>
        <dbReference type="SAM" id="Phobius"/>
    </source>
</evidence>
<name>A0ABU4GGD1_9CLOT</name>
<reference evidence="2 3" key="1">
    <citation type="submission" date="2023-10" db="EMBL/GenBank/DDBJ databases">
        <title>A novel Glycoside Hydrolase 43-Like Enzyme from Clostrdium boliviensis is an Endo-xylanase, and a Candidate for Xylooligosaccharides Production from Different Xylan Substrates.</title>
        <authorList>
            <person name="Alvarez M.T."/>
            <person name="Rocabado-Villegas L.R."/>
            <person name="Salas-Veizaga D.M."/>
            <person name="Linares-Pasten J.A."/>
            <person name="Gudmundsdottir E.E."/>
            <person name="Hreggvidsson G.O."/>
            <person name="Adlercreutz P."/>
            <person name="Nordberg Karlsson E."/>
        </authorList>
    </citation>
    <scope>NUCLEOTIDE SEQUENCE [LARGE SCALE GENOMIC DNA]</scope>
    <source>
        <strain evidence="2 3">E-1</strain>
    </source>
</reference>
<keyword evidence="3" id="KW-1185">Reference proteome</keyword>
<gene>
    <name evidence="2" type="ORF">RZO55_03715</name>
</gene>
<evidence type="ECO:0000313" key="3">
    <source>
        <dbReference type="Proteomes" id="UP001276854"/>
    </source>
</evidence>
<evidence type="ECO:0000313" key="2">
    <source>
        <dbReference type="EMBL" id="MDW2796685.1"/>
    </source>
</evidence>
<dbReference type="RefSeq" id="WP_318062945.1">
    <property type="nucleotide sequence ID" value="NZ_JAWONS010000096.1"/>
</dbReference>
<feature type="transmembrane region" description="Helical" evidence="1">
    <location>
        <begin position="36"/>
        <end position="53"/>
    </location>
</feature>
<protein>
    <submittedName>
        <fullName evidence="2">Uncharacterized protein</fullName>
    </submittedName>
</protein>
<accession>A0ABU4GGD1</accession>
<feature type="transmembrane region" description="Helical" evidence="1">
    <location>
        <begin position="6"/>
        <end position="29"/>
    </location>
</feature>
<comment type="caution">
    <text evidence="2">The sequence shown here is derived from an EMBL/GenBank/DDBJ whole genome shotgun (WGS) entry which is preliminary data.</text>
</comment>
<keyword evidence="1" id="KW-0812">Transmembrane</keyword>
<organism evidence="2 3">
    <name type="scientific">Clostridium boliviensis</name>
    <dbReference type="NCBI Taxonomy" id="318465"/>
    <lineage>
        <taxon>Bacteria</taxon>
        <taxon>Bacillati</taxon>
        <taxon>Bacillota</taxon>
        <taxon>Clostridia</taxon>
        <taxon>Eubacteriales</taxon>
        <taxon>Clostridiaceae</taxon>
        <taxon>Clostridium</taxon>
    </lineage>
</organism>
<keyword evidence="1" id="KW-0472">Membrane</keyword>
<dbReference type="Proteomes" id="UP001276854">
    <property type="component" value="Unassembled WGS sequence"/>
</dbReference>
<keyword evidence="1" id="KW-1133">Transmembrane helix</keyword>